<organism evidence="6 7">
    <name type="scientific">Coemansia brasiliensis</name>
    <dbReference type="NCBI Taxonomy" id="2650707"/>
    <lineage>
        <taxon>Eukaryota</taxon>
        <taxon>Fungi</taxon>
        <taxon>Fungi incertae sedis</taxon>
        <taxon>Zoopagomycota</taxon>
        <taxon>Kickxellomycotina</taxon>
        <taxon>Kickxellomycetes</taxon>
        <taxon>Kickxellales</taxon>
        <taxon>Kickxellaceae</taxon>
        <taxon>Coemansia</taxon>
    </lineage>
</organism>
<dbReference type="InterPro" id="IPR045209">
    <property type="entry name" value="Rrp5"/>
</dbReference>
<dbReference type="GO" id="GO:0032040">
    <property type="term" value="C:small-subunit processome"/>
    <property type="evidence" value="ECO:0007669"/>
    <property type="project" value="TreeGrafter"/>
</dbReference>
<evidence type="ECO:0000256" key="3">
    <source>
        <dbReference type="ARBA" id="ARBA00023242"/>
    </source>
</evidence>
<dbReference type="GO" id="GO:0003723">
    <property type="term" value="F:RNA binding"/>
    <property type="evidence" value="ECO:0007669"/>
    <property type="project" value="TreeGrafter"/>
</dbReference>
<evidence type="ECO:0000313" key="6">
    <source>
        <dbReference type="EMBL" id="KAJ2845636.1"/>
    </source>
</evidence>
<evidence type="ECO:0000256" key="1">
    <source>
        <dbReference type="ARBA" id="ARBA00004123"/>
    </source>
</evidence>
<dbReference type="OrthoDB" id="412781at2759"/>
<dbReference type="PROSITE" id="PS50126">
    <property type="entry name" value="S1"/>
    <property type="match status" value="4"/>
</dbReference>
<dbReference type="GO" id="GO:0006364">
    <property type="term" value="P:rRNA processing"/>
    <property type="evidence" value="ECO:0007669"/>
    <property type="project" value="InterPro"/>
</dbReference>
<reference evidence="6" key="1">
    <citation type="submission" date="2022-07" db="EMBL/GenBank/DDBJ databases">
        <title>Phylogenomic reconstructions and comparative analyses of Kickxellomycotina fungi.</title>
        <authorList>
            <person name="Reynolds N.K."/>
            <person name="Stajich J.E."/>
            <person name="Barry K."/>
            <person name="Grigoriev I.V."/>
            <person name="Crous P."/>
            <person name="Smith M.E."/>
        </authorList>
    </citation>
    <scope>NUCLEOTIDE SEQUENCE</scope>
    <source>
        <strain evidence="6">NRRL 1566</strain>
    </source>
</reference>
<dbReference type="AlphaFoldDB" id="A0A9W8I327"/>
<comment type="subcellular location">
    <subcellularLocation>
        <location evidence="1">Nucleus</location>
    </subcellularLocation>
</comment>
<sequence>MAGKREKSAAKAGSKKAPEITDFPRGGSSGLTPLEFREVARQAEQEVLFSDGVTASDRVEKKRRHPDGDKPKKHKKKPKKAVDTEIDPALLVDDERVSAVESITLRTLAKGALMLGCIAAIGDLELRVSLPNGLIGTVPITSISPELTALVEKAAEAADNSDDAMEVDGSNGSDDPLDLKTRFYVGQYVKCAVADISSKQPAGNAKKGKRAKPSMRVELTLMPEDINNRIDIDDICVGMLLTASIKSVEDRGYVLNTGIPSSKLTAFLPTSEAQAWVSRWMPQADELKPGQLVEAAVSSVSDDRRSLRMTIDPEVVSHATPKDTYKTMASAQPGQMVSATVMKAWDRGLSLRFMGFYDCSADLNALDLAGARSKSDVEKKYPLGKSVLVRILYVSLTAAGKIITVSAMPHIRAFKPRPALTGYELPAAARLASEKAYADLTTADGEAGSKQDYGKLWPIPYGTVLDECTVVNVVGTVGLSLKISTTKAVTAFAKASQLVEENEDTPTLNRHSGGFHIGTRHRARVIGYDAIDAVVRVTLRPSVVDEQFFKLEDVYPGAAIDGKIRSFKDSGAEVTISSNLHGFIHKQH</sequence>
<dbReference type="Proteomes" id="UP001139887">
    <property type="component" value="Unassembled WGS sequence"/>
</dbReference>
<dbReference type="InterPro" id="IPR048059">
    <property type="entry name" value="Rrp5_S1_rpt_hs1_sc1"/>
</dbReference>
<evidence type="ECO:0000313" key="7">
    <source>
        <dbReference type="Proteomes" id="UP001139887"/>
    </source>
</evidence>
<protein>
    <submittedName>
        <fullName evidence="6">rRNA biogenesis protein rrp5</fullName>
    </submittedName>
</protein>
<dbReference type="PANTHER" id="PTHR23270:SF10">
    <property type="entry name" value="PROTEIN RRP5 HOMOLOG"/>
    <property type="match status" value="1"/>
</dbReference>
<dbReference type="Gene3D" id="2.40.50.140">
    <property type="entry name" value="Nucleic acid-binding proteins"/>
    <property type="match status" value="2"/>
</dbReference>
<evidence type="ECO:0000256" key="2">
    <source>
        <dbReference type="ARBA" id="ARBA00022737"/>
    </source>
</evidence>
<feature type="region of interest" description="Disordered" evidence="4">
    <location>
        <begin position="47"/>
        <end position="82"/>
    </location>
</feature>
<keyword evidence="7" id="KW-1185">Reference proteome</keyword>
<proteinExistence type="predicted"/>
<dbReference type="SMART" id="SM00316">
    <property type="entry name" value="S1"/>
    <property type="match status" value="3"/>
</dbReference>
<feature type="compositionally biased region" description="Basic residues" evidence="4">
    <location>
        <begin position="61"/>
        <end position="79"/>
    </location>
</feature>
<dbReference type="InterPro" id="IPR012340">
    <property type="entry name" value="NA-bd_OB-fold"/>
</dbReference>
<keyword evidence="2" id="KW-0677">Repeat</keyword>
<gene>
    <name evidence="6" type="primary">RRP5_1</name>
    <name evidence="6" type="ORF">IWW36_004700</name>
</gene>
<dbReference type="EMBL" id="JANBUW010000750">
    <property type="protein sequence ID" value="KAJ2845636.1"/>
    <property type="molecule type" value="Genomic_DNA"/>
</dbReference>
<accession>A0A9W8I327</accession>
<dbReference type="InterPro" id="IPR057301">
    <property type="entry name" value="Rrp5_OB_4th"/>
</dbReference>
<feature type="non-terminal residue" evidence="6">
    <location>
        <position position="588"/>
    </location>
</feature>
<evidence type="ECO:0000259" key="5">
    <source>
        <dbReference type="PROSITE" id="PS50126"/>
    </source>
</evidence>
<comment type="caution">
    <text evidence="6">The sequence shown here is derived from an EMBL/GenBank/DDBJ whole genome shotgun (WGS) entry which is preliminary data.</text>
</comment>
<dbReference type="PANTHER" id="PTHR23270">
    <property type="entry name" value="PROGRAMMED CELL DEATH PROTEIN 11 PRE-RRNA PROCESSING PROTEIN RRP5"/>
    <property type="match status" value="1"/>
</dbReference>
<feature type="region of interest" description="Disordered" evidence="4">
    <location>
        <begin position="1"/>
        <end position="33"/>
    </location>
</feature>
<feature type="domain" description="S1 motif" evidence="5">
    <location>
        <begin position="557"/>
        <end position="588"/>
    </location>
</feature>
<feature type="domain" description="S1 motif" evidence="5">
    <location>
        <begin position="462"/>
        <end position="540"/>
    </location>
</feature>
<dbReference type="CDD" id="cd05693">
    <property type="entry name" value="S1_Rrp5_repeat_hs1_sc1"/>
    <property type="match status" value="1"/>
</dbReference>
<feature type="domain" description="S1 motif" evidence="5">
    <location>
        <begin position="238"/>
        <end position="312"/>
    </location>
</feature>
<dbReference type="Pfam" id="PF24685">
    <property type="entry name" value="OB_RRP5_4th"/>
    <property type="match status" value="1"/>
</dbReference>
<keyword evidence="3" id="KW-0539">Nucleus</keyword>
<evidence type="ECO:0000256" key="4">
    <source>
        <dbReference type="SAM" id="MobiDB-lite"/>
    </source>
</evidence>
<name>A0A9W8I327_9FUNG</name>
<dbReference type="InterPro" id="IPR003029">
    <property type="entry name" value="S1_domain"/>
</dbReference>
<dbReference type="SUPFAM" id="SSF50249">
    <property type="entry name" value="Nucleic acid-binding proteins"/>
    <property type="match status" value="1"/>
</dbReference>
<feature type="domain" description="S1 motif" evidence="5">
    <location>
        <begin position="111"/>
        <end position="222"/>
    </location>
</feature>